<dbReference type="AlphaFoldDB" id="A0A1X7LS87"/>
<proteinExistence type="predicted"/>
<sequence length="101" mass="10702">MAALTCTLVKPNGSPLFDSTRWAQLARLITFWRNARSGFVLQATSSSVGMEIGIAMVATGSMSMSILADFDGDAISLTSLAVFVACDVESVWTTPLRPSPS</sequence>
<evidence type="ECO:0000313" key="2">
    <source>
        <dbReference type="Proteomes" id="UP000193228"/>
    </source>
</evidence>
<gene>
    <name evidence="1" type="ORF">SAMN06265784_108151</name>
</gene>
<dbReference type="STRING" id="1515439.SAMN06265784_108151"/>
<evidence type="ECO:0000313" key="1">
    <source>
        <dbReference type="EMBL" id="SMG56347.1"/>
    </source>
</evidence>
<reference evidence="2" key="1">
    <citation type="submission" date="2017-04" db="EMBL/GenBank/DDBJ databases">
        <authorList>
            <person name="Varghese N."/>
            <person name="Submissions S."/>
        </authorList>
    </citation>
    <scope>NUCLEOTIDE SEQUENCE [LARGE SCALE GENOMIC DNA]</scope>
    <source>
        <strain evidence="2">LMG 29540</strain>
    </source>
</reference>
<dbReference type="RefSeq" id="WP_085487341.1">
    <property type="nucleotide sequence ID" value="NZ_FXAT01000008.1"/>
</dbReference>
<dbReference type="EMBL" id="FXAT01000008">
    <property type="protein sequence ID" value="SMG56347.1"/>
    <property type="molecule type" value="Genomic_DNA"/>
</dbReference>
<name>A0A1X7LS87_9BURK</name>
<protein>
    <submittedName>
        <fullName evidence="1">Uncharacterized protein</fullName>
    </submittedName>
</protein>
<dbReference type="Proteomes" id="UP000193228">
    <property type="component" value="Unassembled WGS sequence"/>
</dbReference>
<accession>A0A1X7LS87</accession>
<organism evidence="1 2">
    <name type="scientific">Paraburkholderia susongensis</name>
    <dbReference type="NCBI Taxonomy" id="1515439"/>
    <lineage>
        <taxon>Bacteria</taxon>
        <taxon>Pseudomonadati</taxon>
        <taxon>Pseudomonadota</taxon>
        <taxon>Betaproteobacteria</taxon>
        <taxon>Burkholderiales</taxon>
        <taxon>Burkholderiaceae</taxon>
        <taxon>Paraburkholderia</taxon>
    </lineage>
</organism>
<keyword evidence="2" id="KW-1185">Reference proteome</keyword>